<sequence>GMRVIIKKWVENIYQTEPSVLYKSIQECPDTEPFITDH</sequence>
<protein>
    <submittedName>
        <fullName evidence="1">Uncharacterized protein</fullName>
    </submittedName>
</protein>
<dbReference type="EMBL" id="BART01014839">
    <property type="protein sequence ID" value="GAG77663.1"/>
    <property type="molecule type" value="Genomic_DNA"/>
</dbReference>
<feature type="non-terminal residue" evidence="1">
    <location>
        <position position="1"/>
    </location>
</feature>
<reference evidence="1" key="1">
    <citation type="journal article" date="2014" name="Front. Microbiol.">
        <title>High frequency of phylogenetically diverse reductive dehalogenase-homologous genes in deep subseafloor sedimentary metagenomes.</title>
        <authorList>
            <person name="Kawai M."/>
            <person name="Futagami T."/>
            <person name="Toyoda A."/>
            <person name="Takaki Y."/>
            <person name="Nishi S."/>
            <person name="Hori S."/>
            <person name="Arai W."/>
            <person name="Tsubouchi T."/>
            <person name="Morono Y."/>
            <person name="Uchiyama I."/>
            <person name="Ito T."/>
            <person name="Fujiyama A."/>
            <person name="Inagaki F."/>
            <person name="Takami H."/>
        </authorList>
    </citation>
    <scope>NUCLEOTIDE SEQUENCE</scope>
    <source>
        <strain evidence="1">Expedition CK06-06</strain>
    </source>
</reference>
<organism evidence="1">
    <name type="scientific">marine sediment metagenome</name>
    <dbReference type="NCBI Taxonomy" id="412755"/>
    <lineage>
        <taxon>unclassified sequences</taxon>
        <taxon>metagenomes</taxon>
        <taxon>ecological metagenomes</taxon>
    </lineage>
</organism>
<comment type="caution">
    <text evidence="1">The sequence shown here is derived from an EMBL/GenBank/DDBJ whole genome shotgun (WGS) entry which is preliminary data.</text>
</comment>
<gene>
    <name evidence="1" type="ORF">S01H4_29241</name>
</gene>
<evidence type="ECO:0000313" key="1">
    <source>
        <dbReference type="EMBL" id="GAG77663.1"/>
    </source>
</evidence>
<name>X1B011_9ZZZZ</name>
<dbReference type="AlphaFoldDB" id="X1B011"/>
<proteinExistence type="predicted"/>
<accession>X1B011</accession>